<protein>
    <submittedName>
        <fullName evidence="3">Uncharacterized protein</fullName>
    </submittedName>
</protein>
<reference evidence="4" key="2">
    <citation type="submission" date="2015-01" db="EMBL/GenBank/DDBJ databases">
        <title>Evolutionary Origins and Diversification of the Mycorrhizal Mutualists.</title>
        <authorList>
            <consortium name="DOE Joint Genome Institute"/>
            <consortium name="Mycorrhizal Genomics Consortium"/>
            <person name="Kohler A."/>
            <person name="Kuo A."/>
            <person name="Nagy L.G."/>
            <person name="Floudas D."/>
            <person name="Copeland A."/>
            <person name="Barry K.W."/>
            <person name="Cichocki N."/>
            <person name="Veneault-Fourrey C."/>
            <person name="LaButti K."/>
            <person name="Lindquist E.A."/>
            <person name="Lipzen A."/>
            <person name="Lundell T."/>
            <person name="Morin E."/>
            <person name="Murat C."/>
            <person name="Riley R."/>
            <person name="Ohm R."/>
            <person name="Sun H."/>
            <person name="Tunlid A."/>
            <person name="Henrissat B."/>
            <person name="Grigoriev I.V."/>
            <person name="Hibbett D.S."/>
            <person name="Martin F."/>
        </authorList>
    </citation>
    <scope>NUCLEOTIDE SEQUENCE [LARGE SCALE GENOMIC DNA]</scope>
    <source>
        <strain evidence="2 4">441</strain>
    </source>
</reference>
<name>A0A0C9ZW49_9AGAM</name>
<dbReference type="HOGENOM" id="CLU_083087_0_0_1"/>
<dbReference type="EMBL" id="KN833873">
    <property type="protein sequence ID" value="KIK15878.1"/>
    <property type="molecule type" value="Genomic_DNA"/>
</dbReference>
<feature type="region of interest" description="Disordered" evidence="1">
    <location>
        <begin position="243"/>
        <end position="292"/>
    </location>
</feature>
<reference evidence="3" key="3">
    <citation type="submission" date="2015-02" db="EMBL/GenBank/DDBJ databases">
        <title>Evolutionary Origins and Diversification of the Mycorrhizal Mutualists.</title>
        <authorList>
            <consortium name="DOE Joint Genome Institute"/>
            <consortium name="Mycorrhizal Genomics Consortium"/>
            <person name="Kohler A."/>
            <person name="Kuo A."/>
            <person name="Nagy L.G."/>
            <person name="Floudas D."/>
            <person name="Copeland A."/>
            <person name="Barry K.W."/>
            <person name="Cichocki N."/>
            <person name="Veneault-Fourrey C."/>
            <person name="LaButti K."/>
            <person name="Lindquist E.A."/>
            <person name="Lipzen A."/>
            <person name="Lundell T."/>
            <person name="Morin E."/>
            <person name="Murat C."/>
            <person name="Riley R."/>
            <person name="Ohm R."/>
            <person name="Sun H."/>
            <person name="Tunlid A."/>
            <person name="Henrissat B."/>
            <person name="Grigoriev I.V."/>
            <person name="Hibbett D.S."/>
            <person name="Martin F."/>
        </authorList>
    </citation>
    <scope>NUCLEOTIDE SEQUENCE</scope>
    <source>
        <strain evidence="3 4">441</strain>
    </source>
</reference>
<organism evidence="3 4">
    <name type="scientific">Pisolithus microcarpus 441</name>
    <dbReference type="NCBI Taxonomy" id="765257"/>
    <lineage>
        <taxon>Eukaryota</taxon>
        <taxon>Fungi</taxon>
        <taxon>Dikarya</taxon>
        <taxon>Basidiomycota</taxon>
        <taxon>Agaricomycotina</taxon>
        <taxon>Agaricomycetes</taxon>
        <taxon>Agaricomycetidae</taxon>
        <taxon>Boletales</taxon>
        <taxon>Sclerodermatineae</taxon>
        <taxon>Pisolithaceae</taxon>
        <taxon>Pisolithus</taxon>
    </lineage>
</organism>
<evidence type="ECO:0000313" key="4">
    <source>
        <dbReference type="Proteomes" id="UP000054018"/>
    </source>
</evidence>
<evidence type="ECO:0000313" key="3">
    <source>
        <dbReference type="EMBL" id="KIK26432.1"/>
    </source>
</evidence>
<keyword evidence="4" id="KW-1185">Reference proteome</keyword>
<accession>A0A0C9ZW49</accession>
<gene>
    <name evidence="3" type="ORF">PISMIDRAFT_675772</name>
    <name evidence="2" type="ORF">PISMIDRAFT_686888</name>
</gene>
<dbReference type="Proteomes" id="UP000054018">
    <property type="component" value="Unassembled WGS sequence"/>
</dbReference>
<feature type="compositionally biased region" description="Low complexity" evidence="1">
    <location>
        <begin position="79"/>
        <end position="96"/>
    </location>
</feature>
<dbReference type="OrthoDB" id="3258969at2759"/>
<reference evidence="3 4" key="1">
    <citation type="submission" date="2014-04" db="EMBL/GenBank/DDBJ databases">
        <authorList>
            <consortium name="DOE Joint Genome Institute"/>
            <person name="Kuo A."/>
            <person name="Kohler A."/>
            <person name="Costa M.D."/>
            <person name="Nagy L.G."/>
            <person name="Floudas D."/>
            <person name="Copeland A."/>
            <person name="Barry K.W."/>
            <person name="Cichocki N."/>
            <person name="Veneault-Fourrey C."/>
            <person name="LaButti K."/>
            <person name="Lindquist E.A."/>
            <person name="Lipzen A."/>
            <person name="Lundell T."/>
            <person name="Morin E."/>
            <person name="Murat C."/>
            <person name="Sun H."/>
            <person name="Tunlid A."/>
            <person name="Henrissat B."/>
            <person name="Grigoriev I.V."/>
            <person name="Hibbett D.S."/>
            <person name="Martin F."/>
            <person name="Nordberg H.P."/>
            <person name="Cantor M.N."/>
            <person name="Hua S.X."/>
        </authorList>
    </citation>
    <scope>NUCLEOTIDE SEQUENCE [LARGE SCALE GENOMIC DNA]</scope>
    <source>
        <strain evidence="3 4">441</strain>
    </source>
</reference>
<sequence length="292" mass="32184">MNALWRRVPSARHNNALLSNRGQWWCSRRTALSFDNGQTRVLHSSPRVLTPSESYAADDHVVPDYYIRHKLGRKGNSKSQAASTSPSTSPVTQTLSPLQGQTVATGANVDAASTAQHEDPSTMTTRAIKARKREEAPLMEQLFDSVLSDEVAASTRRLKAKIPVEYYDPTHDVIRHPSGFIVPGNGHTSSSDAARAKEHVRDEEEDRAVQTTNVAERVKESDLDSVHAACASTRPRMSKVPCEVREPDGTFKHPSGFIPPTSVQGFESVDPAPSMGRDTEVIVRQRVHDSKR</sequence>
<dbReference type="EMBL" id="KN833701">
    <property type="protein sequence ID" value="KIK26432.1"/>
    <property type="molecule type" value="Genomic_DNA"/>
</dbReference>
<feature type="region of interest" description="Disordered" evidence="1">
    <location>
        <begin position="72"/>
        <end position="96"/>
    </location>
</feature>
<feature type="compositionally biased region" description="Basic and acidic residues" evidence="1">
    <location>
        <begin position="277"/>
        <end position="292"/>
    </location>
</feature>
<evidence type="ECO:0000313" key="2">
    <source>
        <dbReference type="EMBL" id="KIK15878.1"/>
    </source>
</evidence>
<evidence type="ECO:0000256" key="1">
    <source>
        <dbReference type="SAM" id="MobiDB-lite"/>
    </source>
</evidence>
<dbReference type="AlphaFoldDB" id="A0A0C9ZW49"/>
<proteinExistence type="predicted"/>